<evidence type="ECO:0000259" key="5">
    <source>
        <dbReference type="Pfam" id="PF16350"/>
    </source>
</evidence>
<dbReference type="Gene3D" id="2.40.30.110">
    <property type="entry name" value="Aminomethyltransferase beta-barrel domains"/>
    <property type="match status" value="1"/>
</dbReference>
<keyword evidence="7" id="KW-1185">Reference proteome</keyword>
<dbReference type="InterPro" id="IPR027266">
    <property type="entry name" value="TrmE/GcvT-like"/>
</dbReference>
<comment type="caution">
    <text evidence="6">The sequence shown here is derived from an EMBL/GenBank/DDBJ whole genome shotgun (WGS) entry which is preliminary data.</text>
</comment>
<feature type="domain" description="Aminomethyltransferase C-terminal" evidence="4">
    <location>
        <begin position="830"/>
        <end position="916"/>
    </location>
</feature>
<dbReference type="Pfam" id="PF16350">
    <property type="entry name" value="FAO_M"/>
    <property type="match status" value="1"/>
</dbReference>
<evidence type="ECO:0000313" key="7">
    <source>
        <dbReference type="Proteomes" id="UP001292094"/>
    </source>
</evidence>
<feature type="domain" description="GCVT N-terminal" evidence="3">
    <location>
        <begin position="505"/>
        <end position="809"/>
    </location>
</feature>
<evidence type="ECO:0000256" key="1">
    <source>
        <dbReference type="ARBA" id="ARBA00008609"/>
    </source>
</evidence>
<evidence type="ECO:0000259" key="2">
    <source>
        <dbReference type="Pfam" id="PF01266"/>
    </source>
</evidence>
<gene>
    <name evidence="6" type="ORF">Pmani_009415</name>
</gene>
<dbReference type="InterPro" id="IPR029043">
    <property type="entry name" value="GcvT/YgfZ_C"/>
</dbReference>
<evidence type="ECO:0000259" key="3">
    <source>
        <dbReference type="Pfam" id="PF01571"/>
    </source>
</evidence>
<dbReference type="InterPro" id="IPR028896">
    <property type="entry name" value="GcvT/YgfZ/DmdA"/>
</dbReference>
<dbReference type="Gene3D" id="3.30.70.1400">
    <property type="entry name" value="Aminomethyltransferase beta-barrel domains"/>
    <property type="match status" value="1"/>
</dbReference>
<evidence type="ECO:0000313" key="6">
    <source>
        <dbReference type="EMBL" id="KAK4319680.1"/>
    </source>
</evidence>
<dbReference type="SUPFAM" id="SSF54373">
    <property type="entry name" value="FAD-linked reductases, C-terminal domain"/>
    <property type="match status" value="1"/>
</dbReference>
<sequence length="933" mass="102745">MLRGRAAWMSFGGIQKRRTPLSRLYLHSSTSMPNISNTKGELAGEVDVVVIGGGVAGCSCLYHLTKLGVTNAILLEAHKLTSGTTWHTAGLMNRLTRTEVDFQLYGRTYQLLTTLEEETGVNPGLRTNGSLLISTHEASYNKTIPFSESALIPGPRFATAFDLKQQQSIVDHPEARQAELERMATFGRNFGLECYIVGPSEVKKIHPLLDTTQIANALYSPRCGSMEPAGICEALTRAAIKAGAKVAEDCRVTAINTQETLLGGRKVTEVHTQRGNIKTSAVINATGAWANDICGLVGVHVPQQVFKHWYVATGSIAGLEGVVVPITRNYSASCYYKPQGDSLVIGGFETNPIPIDKPSPDFHFGMYEPDWEHFSGFLEKAVKAVPAIESAGIKSTVHGPESFTPDNKPVLGEDANVQGFYHCTGFNSHGMQMSGGCGQQMAHWVVEGRPTLDMFAYDVRRFNPGMTRDQGWVLNKSADKFSKNYSVVFPYDESLLSRGKRLSPLHQELEAGGCVFQERQGMERPGWFHSHPVPIPLQDSPHSVDTRYEEVLKMDYTFDLPAHFETECLSCRKHAAVFDLSSFGKFLMTGRDAEAAADWLFSADVTAKDPGATVYTCMLNSRGGVEADLTVSVCEAGEGLPNAPQIEGRGFYLTTGGPTAEYCRAHVVCEARRRGWQVNVADLSEELAILSVQGPNSRAILQKLTSDNLDDASFPLYSHRIITVASHRLHAIRVSFVGELGWELHMPRASAVEVYRAVKEAGRDVGLVDAGFRAMESLSCEKGYRHWHADLRLNDTPLEAGLAFTCKLKTDTDFLGRKALEKQKAKGVRRRLVTLTLQDHQHPLWGHEVIKRDGHVVGYVRFAQHAFTLGQVIAYGYVQQPDGGSVTRDFLSTGDWQVEARLKHLPVTLHLTHPFDPQNLRLKGVYSDEATVP</sequence>
<feature type="domain" description="FAD dependent oxidoreductase" evidence="2">
    <location>
        <begin position="47"/>
        <end position="444"/>
    </location>
</feature>
<dbReference type="InterPro" id="IPR032503">
    <property type="entry name" value="FAO_M"/>
</dbReference>
<dbReference type="Pfam" id="PF01266">
    <property type="entry name" value="DAO"/>
    <property type="match status" value="1"/>
</dbReference>
<dbReference type="Proteomes" id="UP001292094">
    <property type="component" value="Unassembled WGS sequence"/>
</dbReference>
<dbReference type="FunFam" id="2.40.30.110:FF:000008">
    <property type="entry name" value="Sarcosine dehydrogenase"/>
    <property type="match status" value="1"/>
</dbReference>
<dbReference type="SUPFAM" id="SSF51905">
    <property type="entry name" value="FAD/NAD(P)-binding domain"/>
    <property type="match status" value="1"/>
</dbReference>
<dbReference type="Pfam" id="PF01571">
    <property type="entry name" value="GCV_T"/>
    <property type="match status" value="1"/>
</dbReference>
<dbReference type="InterPro" id="IPR006076">
    <property type="entry name" value="FAD-dep_OxRdtase"/>
</dbReference>
<dbReference type="PANTHER" id="PTHR43757">
    <property type="entry name" value="AMINOMETHYLTRANSFERASE"/>
    <property type="match status" value="1"/>
</dbReference>
<dbReference type="EMBL" id="JAWZYT010000733">
    <property type="protein sequence ID" value="KAK4319680.1"/>
    <property type="molecule type" value="Genomic_DNA"/>
</dbReference>
<dbReference type="PANTHER" id="PTHR43757:SF11">
    <property type="entry name" value="SARCOSINE DEHYDROGENASE"/>
    <property type="match status" value="1"/>
</dbReference>
<dbReference type="InterPro" id="IPR013977">
    <property type="entry name" value="GcvT_C"/>
</dbReference>
<feature type="domain" description="FAD dependent oxidoreductase central" evidence="5">
    <location>
        <begin position="447"/>
        <end position="503"/>
    </location>
</feature>
<organism evidence="6 7">
    <name type="scientific">Petrolisthes manimaculis</name>
    <dbReference type="NCBI Taxonomy" id="1843537"/>
    <lineage>
        <taxon>Eukaryota</taxon>
        <taxon>Metazoa</taxon>
        <taxon>Ecdysozoa</taxon>
        <taxon>Arthropoda</taxon>
        <taxon>Crustacea</taxon>
        <taxon>Multicrustacea</taxon>
        <taxon>Malacostraca</taxon>
        <taxon>Eumalacostraca</taxon>
        <taxon>Eucarida</taxon>
        <taxon>Decapoda</taxon>
        <taxon>Pleocyemata</taxon>
        <taxon>Anomura</taxon>
        <taxon>Galatheoidea</taxon>
        <taxon>Porcellanidae</taxon>
        <taxon>Petrolisthes</taxon>
    </lineage>
</organism>
<dbReference type="InterPro" id="IPR006222">
    <property type="entry name" value="GCVT_N"/>
</dbReference>
<comment type="similarity">
    <text evidence="1">Belongs to the GcvT family.</text>
</comment>
<dbReference type="GO" id="GO:0005739">
    <property type="term" value="C:mitochondrion"/>
    <property type="evidence" value="ECO:0007669"/>
    <property type="project" value="TreeGrafter"/>
</dbReference>
<evidence type="ECO:0008006" key="8">
    <source>
        <dbReference type="Google" id="ProtNLM"/>
    </source>
</evidence>
<accession>A0AAE1Q3L5</accession>
<dbReference type="InterPro" id="IPR036188">
    <property type="entry name" value="FAD/NAD-bd_sf"/>
</dbReference>
<dbReference type="Gene3D" id="3.30.1360.120">
    <property type="entry name" value="Probable tRNA modification gtpase trme, domain 1"/>
    <property type="match status" value="1"/>
</dbReference>
<protein>
    <recommendedName>
        <fullName evidence="8">Sarcosine dehydrogenase</fullName>
    </recommendedName>
</protein>
<dbReference type="Gene3D" id="3.50.50.60">
    <property type="entry name" value="FAD/NAD(P)-binding domain"/>
    <property type="match status" value="2"/>
</dbReference>
<name>A0AAE1Q3L5_9EUCA</name>
<dbReference type="Gene3D" id="3.30.9.10">
    <property type="entry name" value="D-Amino Acid Oxidase, subunit A, domain 2"/>
    <property type="match status" value="2"/>
</dbReference>
<proteinExistence type="inferred from homology"/>
<dbReference type="SUPFAM" id="SSF101790">
    <property type="entry name" value="Aminomethyltransferase beta-barrel domain"/>
    <property type="match status" value="1"/>
</dbReference>
<reference evidence="6" key="1">
    <citation type="submission" date="2023-11" db="EMBL/GenBank/DDBJ databases">
        <title>Genome assemblies of two species of porcelain crab, Petrolisthes cinctipes and Petrolisthes manimaculis (Anomura: Porcellanidae).</title>
        <authorList>
            <person name="Angst P."/>
        </authorList>
    </citation>
    <scope>NUCLEOTIDE SEQUENCE</scope>
    <source>
        <strain evidence="6">PB745_02</strain>
        <tissue evidence="6">Gill</tissue>
    </source>
</reference>
<dbReference type="Pfam" id="PF08669">
    <property type="entry name" value="GCV_T_C"/>
    <property type="match status" value="1"/>
</dbReference>
<dbReference type="SUPFAM" id="SSF103025">
    <property type="entry name" value="Folate-binding domain"/>
    <property type="match status" value="1"/>
</dbReference>
<evidence type="ECO:0000259" key="4">
    <source>
        <dbReference type="Pfam" id="PF08669"/>
    </source>
</evidence>
<dbReference type="AlphaFoldDB" id="A0AAE1Q3L5"/>